<dbReference type="Gene3D" id="3.40.50.410">
    <property type="entry name" value="von Willebrand factor, type A domain"/>
    <property type="match status" value="1"/>
</dbReference>
<dbReference type="InterPro" id="IPR002035">
    <property type="entry name" value="VWF_A"/>
</dbReference>
<dbReference type="Gene3D" id="3.90.228.10">
    <property type="match status" value="1"/>
</dbReference>
<evidence type="ECO:0000256" key="7">
    <source>
        <dbReference type="ARBA" id="ARBA00024347"/>
    </source>
</evidence>
<comment type="similarity">
    <text evidence="7">Belongs to the ARTD/PARP family.</text>
</comment>
<evidence type="ECO:0000259" key="12">
    <source>
        <dbReference type="PROSITE" id="PS51060"/>
    </source>
</evidence>
<dbReference type="Gene3D" id="3.40.50.10190">
    <property type="entry name" value="BRCT domain"/>
    <property type="match status" value="1"/>
</dbReference>
<dbReference type="PANTHER" id="PTHR46530:SF1">
    <property type="entry name" value="PROTEIN MONO-ADP-RIBOSYLTRANSFERASE PARP4"/>
    <property type="match status" value="1"/>
</dbReference>
<dbReference type="Pfam" id="PF00533">
    <property type="entry name" value="BRCT"/>
    <property type="match status" value="1"/>
</dbReference>
<dbReference type="InterPro" id="IPR036465">
    <property type="entry name" value="vWFA_dom_sf"/>
</dbReference>
<evidence type="ECO:0000313" key="15">
    <source>
        <dbReference type="RefSeq" id="XP_072849781.1"/>
    </source>
</evidence>
<dbReference type="InterPro" id="IPR058905">
    <property type="entry name" value="WGR-like_PARP4"/>
</dbReference>
<evidence type="ECO:0000256" key="5">
    <source>
        <dbReference type="ARBA" id="ARBA00023027"/>
    </source>
</evidence>
<evidence type="ECO:0000313" key="16">
    <source>
        <dbReference type="RefSeq" id="XP_072849782.1"/>
    </source>
</evidence>
<keyword evidence="14" id="KW-1185">Reference proteome</keyword>
<reference evidence="15 16" key="1">
    <citation type="submission" date="2025-05" db="UniProtKB">
        <authorList>
            <consortium name="RefSeq"/>
        </authorList>
    </citation>
    <scope>IDENTIFICATION</scope>
</reference>
<keyword evidence="6" id="KW-0539">Nucleus</keyword>
<dbReference type="InterPro" id="IPR031273">
    <property type="entry name" value="PARP4"/>
</dbReference>
<dbReference type="InterPro" id="IPR036420">
    <property type="entry name" value="BRCT_dom_sf"/>
</dbReference>
<evidence type="ECO:0000256" key="2">
    <source>
        <dbReference type="ARBA" id="ARBA00022676"/>
    </source>
</evidence>
<dbReference type="Proteomes" id="UP001652642">
    <property type="component" value="Chromosome 3"/>
</dbReference>
<keyword evidence="4" id="KW-0548">Nucleotidyltransferase</keyword>
<dbReference type="PROSITE" id="PS50172">
    <property type="entry name" value="BRCT"/>
    <property type="match status" value="1"/>
</dbReference>
<dbReference type="GeneID" id="110083554"/>
<name>A0ABM5FWJ9_9SAUR</name>
<proteinExistence type="inferred from homology"/>
<dbReference type="SMART" id="SM00609">
    <property type="entry name" value="VIT"/>
    <property type="match status" value="1"/>
</dbReference>
<dbReference type="RefSeq" id="XP_072849782.1">
    <property type="nucleotide sequence ID" value="XM_072993681.1"/>
</dbReference>
<feature type="domain" description="PARP alpha-helical" evidence="12">
    <location>
        <begin position="251"/>
        <end position="379"/>
    </location>
</feature>
<dbReference type="InterPro" id="IPR012317">
    <property type="entry name" value="Poly(ADP-ribose)pol_cat_dom"/>
</dbReference>
<keyword evidence="2 8" id="KW-0328">Glycosyltransferase</keyword>
<dbReference type="PANTHER" id="PTHR46530">
    <property type="entry name" value="PROTEIN MONO-ADP-RIBOSYLTRANSFERASE PARP4"/>
    <property type="match status" value="1"/>
</dbReference>
<evidence type="ECO:0000256" key="4">
    <source>
        <dbReference type="ARBA" id="ARBA00022695"/>
    </source>
</evidence>
<organism evidence="14 15">
    <name type="scientific">Pogona vitticeps</name>
    <name type="common">central bearded dragon</name>
    <dbReference type="NCBI Taxonomy" id="103695"/>
    <lineage>
        <taxon>Eukaryota</taxon>
        <taxon>Metazoa</taxon>
        <taxon>Chordata</taxon>
        <taxon>Craniata</taxon>
        <taxon>Vertebrata</taxon>
        <taxon>Euteleostomi</taxon>
        <taxon>Lepidosauria</taxon>
        <taxon>Squamata</taxon>
        <taxon>Bifurcata</taxon>
        <taxon>Unidentata</taxon>
        <taxon>Episquamata</taxon>
        <taxon>Toxicofera</taxon>
        <taxon>Iguania</taxon>
        <taxon>Acrodonta</taxon>
        <taxon>Agamidae</taxon>
        <taxon>Amphibolurinae</taxon>
        <taxon>Pogona</taxon>
    </lineage>
</organism>
<dbReference type="InterPro" id="IPR058904">
    <property type="entry name" value="PARP4_MVP-ID"/>
</dbReference>
<evidence type="ECO:0000259" key="9">
    <source>
        <dbReference type="PROSITE" id="PS50172"/>
    </source>
</evidence>
<dbReference type="SMART" id="SM00292">
    <property type="entry name" value="BRCT"/>
    <property type="match status" value="1"/>
</dbReference>
<protein>
    <recommendedName>
        <fullName evidence="8">Poly [ADP-ribose] polymerase</fullName>
        <shortName evidence="8">PARP</shortName>
        <ecNumber evidence="8">2.4.2.-</ecNumber>
    </recommendedName>
</protein>
<keyword evidence="5 8" id="KW-0520">NAD</keyword>
<dbReference type="SUPFAM" id="SSF56399">
    <property type="entry name" value="ADP-ribosylation"/>
    <property type="match status" value="1"/>
</dbReference>
<comment type="subcellular location">
    <subcellularLocation>
        <location evidence="1">Nucleus</location>
    </subcellularLocation>
</comment>
<dbReference type="EC" id="2.4.2.-" evidence="8"/>
<evidence type="ECO:0000259" key="11">
    <source>
        <dbReference type="PROSITE" id="PS51059"/>
    </source>
</evidence>
<dbReference type="InterPro" id="IPR001357">
    <property type="entry name" value="BRCT_dom"/>
</dbReference>
<dbReference type="Pfam" id="PF26156">
    <property type="entry name" value="PARP4_MVP-ID"/>
    <property type="match status" value="1"/>
</dbReference>
<dbReference type="SUPFAM" id="SSF47587">
    <property type="entry name" value="Domain of poly(ADP-ribose) polymerase"/>
    <property type="match status" value="1"/>
</dbReference>
<dbReference type="Pfam" id="PF00644">
    <property type="entry name" value="PARP"/>
    <property type="match status" value="1"/>
</dbReference>
<dbReference type="PROSITE" id="PS51059">
    <property type="entry name" value="PARP_CATALYTIC"/>
    <property type="match status" value="1"/>
</dbReference>
<dbReference type="InterPro" id="IPR004102">
    <property type="entry name" value="Poly(ADP-ribose)pol_reg_dom"/>
</dbReference>
<dbReference type="Pfam" id="PF08487">
    <property type="entry name" value="VIT"/>
    <property type="match status" value="1"/>
</dbReference>
<dbReference type="Pfam" id="PF00092">
    <property type="entry name" value="VWA"/>
    <property type="match status" value="1"/>
</dbReference>
<keyword evidence="3 8" id="KW-0808">Transferase</keyword>
<dbReference type="RefSeq" id="XP_072849781.1">
    <property type="nucleotide sequence ID" value="XM_072993680.1"/>
</dbReference>
<sequence>MTVAIFANCVFYLKVKKLQSLEKKKLKSCIKENGGQITFVLNQECTHVVTDDADGLFSTHLKAVQKYQLPIIGADFIWNSVREGKLLQTKRYEQKKSLTCLTGAEESFVCGYDHDVQEEQDATKKKESSDKREFNENSSMGGLRWFTDNSEHIPYFPDNFEVAKYDILEKIMAQVEYVVVELQCFQQQCDYPFRICAHYSVISGRQDQKRFIPAKTSEEARRSYMLCIEELEEEDFQLRKDFPPEAEYFASAKLQEILMAEAINSQTLSEEVAKFVELIWAEALGLLNDLLAKPVMSISLNDVSRAEGVLFRLKKGLDNMEKAKDIPVIMSEFYEIIPHKRGLDYKVTKKLLSNKQDLCQLIRDMLNVSETSMSAPKPSSSSKYRALRCRIDALDSNSEEFCKVKQLINQNTSECPVQVLQIYKAGRKTEAVGFDSHLGNIQSLIHASSPCNFVGILSRGLLLPKIAAEVHGLERTDQGNLGSGIYFSNSISTSLKYSQPSQRDGTRLLVICDVALGTCWDTYETDYSLTAPPPGYDSVHGVCKKDGRYSAFEGDEFVVYKTSQVKIKYVVRFCLANDERKEFNPIIWTESEDSVPSLNHELHPEDYKMPSQDLLNNITAGLLDESGNPIPLKEIHIKGRIIDFVAEVVVFQTYENQINNPIEAKYVFPLDDSAAVCGFEVFIKGKHIIGEVKEKEEAHRQYRKAIIQGDGAYLMDQDAPDIFTVSVGNLPPLTKVLIKIIYVTELSFENGCLSFHLPAAVAPWQQNKALNENTQDSVWKVPVKQVGLKPGAFSLEMSIEMPFKINCIRSWTHQLQTKKTDCKAVVRTIEGSSLDISGFALEILIGDVHLPRMWVEKHPDKNTEACMLVFQPEFEASVGSCTIYGEIIICLDCSNSMAGSEIQQAKQIALGALDSCRFATKLSVIKFGTNFVEFPFCSEDSTVDYAALQEFIKSATATMGNSELWKTLQYLSLLYPSEGKRNILLISDGHIQNEGTTLQIVKENAKHTRIFTCGVGSTVNRHMLRTLSQCGAGAFEYFDAKSKYNWERKVKCQADRMSSPGCSAVSIKWQKFDTDRPTLMYAPAHIQSLFHHEHLLVYGFISHCTQATLNALVDKQELQAVVSTTELQKTTGTILHKLAATAFIRDYEQGLLHENEMEHEMKKQELKSLIIDLSLKNSIVTQFTSFVAIEKRDTKDDQTADTLNVLELVANEDVDILPYIQYTQPTPSENVPEDSFVSTKFEHASIGFDAVAHYTDESFPPLPPPAGSLFAAENKFVAPVFGQTFSSSTGLFGLQSSSDVQIPEESSASIKFKPAPFGFGTAAPVISQSAPPLPPPAGSLFARKSKFVAPVFGQTFSSSTPGLFDLQSSSAVQIPEDSSASIKFKPASFGFGAAAPVVSQNALPPPPPAGSPFAAKSKFVAPVFDQTFSSSTTGLFGLQSSSDVQLPWDAVSDDESKVGSSGSYWPGGKISAQGAELFHSPSLFPHCTTVLHQKHLKPSAGLFDAKQSDLQTMLQTFTLGSPRTPEMALEGWQNHTDPLPSTVLAPDEEQVIPEHPPAAVEEEGSSVEEEGSPTEKFLACHLKQKTVEDEEISNEISEDICGSFKKQLKKKKLLSLSTVTVSAQKPPQTIPWRQLFNLQNQDGFWELTPELGSLLDFDIDHLVNVTLAKKGIQSLGPKGKEKLLRLIATLLVLQVVRFKKLEGLVFKYLTKLNDSPLSWVYYPVNKAAEWARKTDREFPAICQRLELGKDWDSATKKLLGIE</sequence>
<feature type="domain" description="PARP catalytic" evidence="11">
    <location>
        <begin position="378"/>
        <end position="582"/>
    </location>
</feature>
<feature type="domain" description="VIT" evidence="13">
    <location>
        <begin position="616"/>
        <end position="744"/>
    </location>
</feature>
<dbReference type="PROSITE" id="PS50234">
    <property type="entry name" value="VWFA"/>
    <property type="match status" value="1"/>
</dbReference>
<dbReference type="SUPFAM" id="SSF52113">
    <property type="entry name" value="BRCT domain"/>
    <property type="match status" value="1"/>
</dbReference>
<dbReference type="PROSITE" id="PS51468">
    <property type="entry name" value="VIT"/>
    <property type="match status" value="1"/>
</dbReference>
<dbReference type="PROSITE" id="PS51060">
    <property type="entry name" value="PARP_ALPHA_HD"/>
    <property type="match status" value="1"/>
</dbReference>
<dbReference type="SUPFAM" id="SSF53300">
    <property type="entry name" value="vWA-like"/>
    <property type="match status" value="1"/>
</dbReference>
<gene>
    <name evidence="15 16" type="primary">PARP4</name>
</gene>
<evidence type="ECO:0000256" key="8">
    <source>
        <dbReference type="RuleBase" id="RU362114"/>
    </source>
</evidence>
<dbReference type="Pfam" id="PF26166">
    <property type="entry name" value="WGR-like_PARP4"/>
    <property type="match status" value="1"/>
</dbReference>
<dbReference type="InterPro" id="IPR036616">
    <property type="entry name" value="Poly(ADP-ribose)pol_reg_dom_sf"/>
</dbReference>
<evidence type="ECO:0000256" key="6">
    <source>
        <dbReference type="ARBA" id="ARBA00023242"/>
    </source>
</evidence>
<dbReference type="InterPro" id="IPR013694">
    <property type="entry name" value="VIT"/>
</dbReference>
<feature type="domain" description="BRCT" evidence="9">
    <location>
        <begin position="1"/>
        <end position="94"/>
    </location>
</feature>
<dbReference type="SMART" id="SM00327">
    <property type="entry name" value="VWA"/>
    <property type="match status" value="1"/>
</dbReference>
<feature type="domain" description="VWFA" evidence="10">
    <location>
        <begin position="886"/>
        <end position="1057"/>
    </location>
</feature>
<dbReference type="CDD" id="cd17726">
    <property type="entry name" value="BRCT_PARP4_like"/>
    <property type="match status" value="1"/>
</dbReference>
<evidence type="ECO:0000256" key="3">
    <source>
        <dbReference type="ARBA" id="ARBA00022679"/>
    </source>
</evidence>
<evidence type="ECO:0000313" key="14">
    <source>
        <dbReference type="Proteomes" id="UP001652642"/>
    </source>
</evidence>
<evidence type="ECO:0000259" key="10">
    <source>
        <dbReference type="PROSITE" id="PS50234"/>
    </source>
</evidence>
<evidence type="ECO:0000256" key="1">
    <source>
        <dbReference type="ARBA" id="ARBA00004123"/>
    </source>
</evidence>
<evidence type="ECO:0000259" key="13">
    <source>
        <dbReference type="PROSITE" id="PS51468"/>
    </source>
</evidence>
<accession>A0ABM5FWJ9</accession>